<reference evidence="2 3" key="1">
    <citation type="submission" date="2017-11" db="EMBL/GenBank/DDBJ databases">
        <title>De novo assembly and phasing of dikaryotic genomes from two isolates of Puccinia coronata f. sp. avenae, the causal agent of oat crown rust.</title>
        <authorList>
            <person name="Miller M.E."/>
            <person name="Zhang Y."/>
            <person name="Omidvar V."/>
            <person name="Sperschneider J."/>
            <person name="Schwessinger B."/>
            <person name="Raley C."/>
            <person name="Palmer J.M."/>
            <person name="Garnica D."/>
            <person name="Upadhyaya N."/>
            <person name="Rathjen J."/>
            <person name="Taylor J.M."/>
            <person name="Park R.F."/>
            <person name="Dodds P.N."/>
            <person name="Hirsch C.D."/>
            <person name="Kianian S.F."/>
            <person name="Figueroa M."/>
        </authorList>
    </citation>
    <scope>NUCLEOTIDE SEQUENCE [LARGE SCALE GENOMIC DNA]</scope>
    <source>
        <strain evidence="2">12SD80</strain>
    </source>
</reference>
<protein>
    <submittedName>
        <fullName evidence="2">Uncharacterized protein</fullName>
    </submittedName>
</protein>
<evidence type="ECO:0000256" key="1">
    <source>
        <dbReference type="SAM" id="MobiDB-lite"/>
    </source>
</evidence>
<dbReference type="AlphaFoldDB" id="A0A2N5S2L1"/>
<gene>
    <name evidence="2" type="ORF">PCASD_22969</name>
</gene>
<feature type="region of interest" description="Disordered" evidence="1">
    <location>
        <begin position="138"/>
        <end position="160"/>
    </location>
</feature>
<proteinExistence type="predicted"/>
<evidence type="ECO:0000313" key="3">
    <source>
        <dbReference type="Proteomes" id="UP000235392"/>
    </source>
</evidence>
<name>A0A2N5S2L1_9BASI</name>
<dbReference type="EMBL" id="PGCI01001127">
    <property type="protein sequence ID" value="PLW07480.1"/>
    <property type="molecule type" value="Genomic_DNA"/>
</dbReference>
<organism evidence="2 3">
    <name type="scientific">Puccinia coronata f. sp. avenae</name>
    <dbReference type="NCBI Taxonomy" id="200324"/>
    <lineage>
        <taxon>Eukaryota</taxon>
        <taxon>Fungi</taxon>
        <taxon>Dikarya</taxon>
        <taxon>Basidiomycota</taxon>
        <taxon>Pucciniomycotina</taxon>
        <taxon>Pucciniomycetes</taxon>
        <taxon>Pucciniales</taxon>
        <taxon>Pucciniaceae</taxon>
        <taxon>Puccinia</taxon>
    </lineage>
</organism>
<comment type="caution">
    <text evidence="2">The sequence shown here is derived from an EMBL/GenBank/DDBJ whole genome shotgun (WGS) entry which is preliminary data.</text>
</comment>
<evidence type="ECO:0000313" key="2">
    <source>
        <dbReference type="EMBL" id="PLW07480.1"/>
    </source>
</evidence>
<feature type="compositionally biased region" description="Basic residues" evidence="1">
    <location>
        <begin position="138"/>
        <end position="153"/>
    </location>
</feature>
<sequence length="194" mass="22521">MSFIALRDGAPGVNFIPRPPQAGQIAQQWEYLVYQIRSIHMLEQNRRRSAATGHTIANAAILGVQTTAEYLVARENHQLAAIQSNRPVRLQLLLIELESDPEHLHGILYRRSLAAAQSSIRATRRSVATVQQTLNRMRTRHERRARKQERRTRKQDWRAREQEQLTRDIRAIIDILLQNSQKSHNNLAPYINRK</sequence>
<dbReference type="Proteomes" id="UP000235392">
    <property type="component" value="Unassembled WGS sequence"/>
</dbReference>
<accession>A0A2N5S2L1</accession>